<dbReference type="PANTHER" id="PTHR22911:SF137">
    <property type="entry name" value="SOLUTE CARRIER FAMILY 35 MEMBER G2-RELATED"/>
    <property type="match status" value="1"/>
</dbReference>
<reference evidence="3" key="1">
    <citation type="journal article" date="2017" name="Appl. Environ. Microbiol.">
        <title>Molecular characterization of an Endozoicomonas-like organism causing infection in king scallop Pecten maximus L.</title>
        <authorList>
            <person name="Cano I."/>
            <person name="van Aerle R."/>
            <person name="Ross S."/>
            <person name="Verner-Jeffreys D.W."/>
            <person name="Paley R.K."/>
            <person name="Rimmer G."/>
            <person name="Ryder D."/>
            <person name="Hooper P."/>
            <person name="Stone D."/>
            <person name="Feist S.W."/>
        </authorList>
    </citation>
    <scope>NUCLEOTIDE SEQUENCE</scope>
</reference>
<dbReference type="InterPro" id="IPR037185">
    <property type="entry name" value="EmrE-like"/>
</dbReference>
<feature type="transmembrane region" description="Helical" evidence="1">
    <location>
        <begin position="186"/>
        <end position="208"/>
    </location>
</feature>
<feature type="transmembrane region" description="Helical" evidence="1">
    <location>
        <begin position="34"/>
        <end position="52"/>
    </location>
</feature>
<dbReference type="PANTHER" id="PTHR22911">
    <property type="entry name" value="ACYL-MALONYL CONDENSING ENZYME-RELATED"/>
    <property type="match status" value="1"/>
</dbReference>
<feature type="transmembrane region" description="Helical" evidence="1">
    <location>
        <begin position="245"/>
        <end position="263"/>
    </location>
</feature>
<feature type="transmembrane region" description="Helical" evidence="1">
    <location>
        <begin position="269"/>
        <end position="286"/>
    </location>
</feature>
<dbReference type="InterPro" id="IPR000620">
    <property type="entry name" value="EamA_dom"/>
</dbReference>
<keyword evidence="1" id="KW-0472">Membrane</keyword>
<dbReference type="EMBL" id="NSIT01000193">
    <property type="protein sequence ID" value="PJE78374.1"/>
    <property type="molecule type" value="Genomic_DNA"/>
</dbReference>
<protein>
    <recommendedName>
        <fullName evidence="2">EamA domain-containing protein</fullName>
    </recommendedName>
</protein>
<organism evidence="3">
    <name type="scientific">invertebrate metagenome</name>
    <dbReference type="NCBI Taxonomy" id="1711999"/>
    <lineage>
        <taxon>unclassified sequences</taxon>
        <taxon>metagenomes</taxon>
        <taxon>organismal metagenomes</taxon>
    </lineage>
</organism>
<feature type="transmembrane region" description="Helical" evidence="1">
    <location>
        <begin position="152"/>
        <end position="174"/>
    </location>
</feature>
<evidence type="ECO:0000259" key="2">
    <source>
        <dbReference type="Pfam" id="PF00892"/>
    </source>
</evidence>
<feature type="domain" description="EamA" evidence="2">
    <location>
        <begin position="156"/>
        <end position="286"/>
    </location>
</feature>
<keyword evidence="1" id="KW-0812">Transmembrane</keyword>
<feature type="transmembrane region" description="Helical" evidence="1">
    <location>
        <begin position="73"/>
        <end position="92"/>
    </location>
</feature>
<feature type="transmembrane region" description="Helical" evidence="1">
    <location>
        <begin position="104"/>
        <end position="120"/>
    </location>
</feature>
<feature type="domain" description="EamA" evidence="2">
    <location>
        <begin position="6"/>
        <end position="141"/>
    </location>
</feature>
<feature type="transmembrane region" description="Helical" evidence="1">
    <location>
        <begin position="214"/>
        <end position="233"/>
    </location>
</feature>
<feature type="transmembrane region" description="Helical" evidence="1">
    <location>
        <begin position="127"/>
        <end position="146"/>
    </location>
</feature>
<dbReference type="Gene3D" id="1.10.3730.20">
    <property type="match status" value="1"/>
</dbReference>
<gene>
    <name evidence="3" type="ORF">CI610_02690</name>
</gene>
<proteinExistence type="predicted"/>
<name>A0A2H9T582_9ZZZZ</name>
<evidence type="ECO:0000256" key="1">
    <source>
        <dbReference type="SAM" id="Phobius"/>
    </source>
</evidence>
<dbReference type="GO" id="GO:0016020">
    <property type="term" value="C:membrane"/>
    <property type="evidence" value="ECO:0007669"/>
    <property type="project" value="InterPro"/>
</dbReference>
<evidence type="ECO:0000313" key="3">
    <source>
        <dbReference type="EMBL" id="PJE78374.1"/>
    </source>
</evidence>
<comment type="caution">
    <text evidence="3">The sequence shown here is derived from an EMBL/GenBank/DDBJ whole genome shotgun (WGS) entry which is preliminary data.</text>
</comment>
<dbReference type="SUPFAM" id="SSF103481">
    <property type="entry name" value="Multidrug resistance efflux transporter EmrE"/>
    <property type="match status" value="2"/>
</dbReference>
<sequence length="296" mass="33357">MKTQTKACLYALATAFLWSTIATAFKLALDQMDSWQLLFWSTSTSLLLLASITIISRQTIQTIRSACQHPFHFLWLGLLNPLLYHLVLFSAYERLPAQQAQAINYSWPVMMTLLAIPFLKQTLTLRSLLCCLTAYAGVLVICFQSNVTSFQFNSLSGVILALASTVIWAMYWIINVRKSGNVLNNLFLCFLFGYPFVVLATCRFSTVWPISPEGLSAAIYIGCIEMGFAYVLWIKALKLTTHTAIINNISYLSPFLSLLFIHFVLGEDILPSTYMGLLLIISAIIIQQKKRKHAKE</sequence>
<accession>A0A2H9T582</accession>
<keyword evidence="1" id="KW-1133">Transmembrane helix</keyword>
<dbReference type="AlphaFoldDB" id="A0A2H9T582"/>
<dbReference type="Pfam" id="PF00892">
    <property type="entry name" value="EamA"/>
    <property type="match status" value="2"/>
</dbReference>